<dbReference type="Gene3D" id="1.10.3210.10">
    <property type="entry name" value="Hypothetical protein af1432"/>
    <property type="match status" value="1"/>
</dbReference>
<keyword evidence="1" id="KW-0597">Phosphoprotein</keyword>
<dbReference type="Proteomes" id="UP000319557">
    <property type="component" value="Chromosome"/>
</dbReference>
<feature type="domain" description="Response regulatory" evidence="2">
    <location>
        <begin position="4"/>
        <end position="119"/>
    </location>
</feature>
<organism evidence="3 4">
    <name type="scientific">Rosistilla ulvae</name>
    <dbReference type="NCBI Taxonomy" id="1930277"/>
    <lineage>
        <taxon>Bacteria</taxon>
        <taxon>Pseudomonadati</taxon>
        <taxon>Planctomycetota</taxon>
        <taxon>Planctomycetia</taxon>
        <taxon>Pirellulales</taxon>
        <taxon>Pirellulaceae</taxon>
        <taxon>Rosistilla</taxon>
    </lineage>
</organism>
<dbReference type="Pfam" id="PF13487">
    <property type="entry name" value="HD_5"/>
    <property type="match status" value="1"/>
</dbReference>
<dbReference type="InterPro" id="IPR001789">
    <property type="entry name" value="Sig_transdc_resp-reg_receiver"/>
</dbReference>
<dbReference type="SMART" id="SM00448">
    <property type="entry name" value="REC"/>
    <property type="match status" value="1"/>
</dbReference>
<evidence type="ECO:0000313" key="4">
    <source>
        <dbReference type="Proteomes" id="UP000319557"/>
    </source>
</evidence>
<proteinExistence type="predicted"/>
<dbReference type="Pfam" id="PF00072">
    <property type="entry name" value="Response_reg"/>
    <property type="match status" value="1"/>
</dbReference>
<dbReference type="GO" id="GO:0000160">
    <property type="term" value="P:phosphorelay signal transduction system"/>
    <property type="evidence" value="ECO:0007669"/>
    <property type="project" value="InterPro"/>
</dbReference>
<dbReference type="PANTHER" id="PTHR45228:SF8">
    <property type="entry name" value="TWO-COMPONENT RESPONSE REGULATOR-RELATED"/>
    <property type="match status" value="1"/>
</dbReference>
<evidence type="ECO:0000256" key="1">
    <source>
        <dbReference type="PROSITE-ProRule" id="PRU00169"/>
    </source>
</evidence>
<dbReference type="InterPro" id="IPR011006">
    <property type="entry name" value="CheY-like_superfamily"/>
</dbReference>
<dbReference type="CDD" id="cd17569">
    <property type="entry name" value="REC_HupR-like"/>
    <property type="match status" value="1"/>
</dbReference>
<dbReference type="EMBL" id="CP036261">
    <property type="protein sequence ID" value="QDS89431.1"/>
    <property type="molecule type" value="Genomic_DNA"/>
</dbReference>
<dbReference type="KEGG" id="ruv:EC9_36310"/>
<dbReference type="PROSITE" id="PS50110">
    <property type="entry name" value="RESPONSE_REGULATORY"/>
    <property type="match status" value="1"/>
</dbReference>
<dbReference type="InterPro" id="IPR052020">
    <property type="entry name" value="Cyclic_di-GMP/3'3'-cGAMP_PDE"/>
</dbReference>
<reference evidence="3 4" key="1">
    <citation type="submission" date="2019-02" db="EMBL/GenBank/DDBJ databases">
        <title>Deep-cultivation of Planctomycetes and their phenomic and genomic characterization uncovers novel biology.</title>
        <authorList>
            <person name="Wiegand S."/>
            <person name="Jogler M."/>
            <person name="Boedeker C."/>
            <person name="Pinto D."/>
            <person name="Vollmers J."/>
            <person name="Rivas-Marin E."/>
            <person name="Kohn T."/>
            <person name="Peeters S.H."/>
            <person name="Heuer A."/>
            <person name="Rast P."/>
            <person name="Oberbeckmann S."/>
            <person name="Bunk B."/>
            <person name="Jeske O."/>
            <person name="Meyerdierks A."/>
            <person name="Storesund J.E."/>
            <person name="Kallscheuer N."/>
            <person name="Luecker S."/>
            <person name="Lage O.M."/>
            <person name="Pohl T."/>
            <person name="Merkel B.J."/>
            <person name="Hornburger P."/>
            <person name="Mueller R.-W."/>
            <person name="Bruemmer F."/>
            <person name="Labrenz M."/>
            <person name="Spormann A.M."/>
            <person name="Op den Camp H."/>
            <person name="Overmann J."/>
            <person name="Amann R."/>
            <person name="Jetten M.S.M."/>
            <person name="Mascher T."/>
            <person name="Medema M.H."/>
            <person name="Devos D.P."/>
            <person name="Kaster A.-K."/>
            <person name="Ovreas L."/>
            <person name="Rohde M."/>
            <person name="Galperin M.Y."/>
            <person name="Jogler C."/>
        </authorList>
    </citation>
    <scope>NUCLEOTIDE SEQUENCE [LARGE SCALE GENOMIC DNA]</scope>
    <source>
        <strain evidence="3 4">EC9</strain>
    </source>
</reference>
<gene>
    <name evidence="3" type="primary">hupR1_1</name>
    <name evidence="3" type="ORF">EC9_36310</name>
</gene>
<dbReference type="RefSeq" id="WP_218934215.1">
    <property type="nucleotide sequence ID" value="NZ_CP036261.1"/>
</dbReference>
<dbReference type="AlphaFoldDB" id="A0A517M3I0"/>
<evidence type="ECO:0000259" key="2">
    <source>
        <dbReference type="PROSITE" id="PS50110"/>
    </source>
</evidence>
<keyword evidence="4" id="KW-1185">Reference proteome</keyword>
<dbReference type="PANTHER" id="PTHR45228">
    <property type="entry name" value="CYCLIC DI-GMP PHOSPHODIESTERASE TM_0186-RELATED"/>
    <property type="match status" value="1"/>
</dbReference>
<accession>A0A517M3I0</accession>
<dbReference type="Gene3D" id="3.40.50.2300">
    <property type="match status" value="1"/>
</dbReference>
<protein>
    <submittedName>
        <fullName evidence="3">Hydrogenase transcriptional regulatory protein hupR1</fullName>
    </submittedName>
</protein>
<evidence type="ECO:0000313" key="3">
    <source>
        <dbReference type="EMBL" id="QDS89431.1"/>
    </source>
</evidence>
<dbReference type="SUPFAM" id="SSF52172">
    <property type="entry name" value="CheY-like"/>
    <property type="match status" value="1"/>
</dbReference>
<sequence length="391" mass="42820">MTYRVLFVDDNQKVLNSIARQFDGVLDYQTANGPHEAMELLDPENPFAVVVSDMRMPKMNGAELLTHVRKVTPDTVRIMLSGYADLQATIQAVNEGNIARFLSKPCPRELLERAIREGLDHYQLVTGQRELLEGTLQGSVTVLCAILSLVHPLAFGRVSQVQRIALAIGDQMQLESIWDLKIASMLFPLGCVSLSERALECMLEGKPVPDEERGAYEQHPSVARAMLQEIPRLENVAAIVAYQEKCFDGSGLPNDDIAGADIPIGARVLKAALHFEIALKQLSDPAAALAKLQTQSELYDPDVLEALHQQVESGLCQSARRTVSLEELRPGMVLAADVRLEGGKLVVASGQKLTDSIRRNLETFCEFGQIASSFEVEAASGAERSELEAIC</sequence>
<feature type="modified residue" description="4-aspartylphosphate" evidence="1">
    <location>
        <position position="53"/>
    </location>
</feature>
<name>A0A517M3I0_9BACT</name>